<evidence type="ECO:0000313" key="4">
    <source>
        <dbReference type="Proteomes" id="UP000199614"/>
    </source>
</evidence>
<reference evidence="3 4" key="1">
    <citation type="submission" date="2016-10" db="EMBL/GenBank/DDBJ databases">
        <authorList>
            <person name="de Groot N.N."/>
        </authorList>
    </citation>
    <scope>NUCLEOTIDE SEQUENCE [LARGE SCALE GENOMIC DNA]</scope>
    <source>
        <strain evidence="3 4">CGMCC 4.1877</strain>
    </source>
</reference>
<gene>
    <name evidence="3" type="ORF">SAMN05216207_10818</name>
</gene>
<sequence length="174" mass="19096">MSNTVTVAPAPSEADATTLEPEGTEVAETTQTTDTPSAPRQERAGWAERPSRRAVVLHTAVSAMRELRFVDERPASLWDSLSLAKRGAWTTSQDGALRHLAVAHFWILQAPVITVGALLVWAGRTPGRLWTVLPLLMTLATAIHQIPAVGLLIPDFLTWPYWPPLSWFNRGDTP</sequence>
<name>A0A1I5HZT4_PSUAM</name>
<feature type="compositionally biased region" description="Low complexity" evidence="1">
    <location>
        <begin position="24"/>
        <end position="35"/>
    </location>
</feature>
<evidence type="ECO:0000256" key="1">
    <source>
        <dbReference type="SAM" id="MobiDB-lite"/>
    </source>
</evidence>
<feature type="transmembrane region" description="Helical" evidence="2">
    <location>
        <begin position="129"/>
        <end position="153"/>
    </location>
</feature>
<keyword evidence="2" id="KW-0472">Membrane</keyword>
<protein>
    <submittedName>
        <fullName evidence="3">Uncharacterized protein</fullName>
    </submittedName>
</protein>
<proteinExistence type="predicted"/>
<organism evidence="3 4">
    <name type="scientific">Pseudonocardia ammonioxydans</name>
    <dbReference type="NCBI Taxonomy" id="260086"/>
    <lineage>
        <taxon>Bacteria</taxon>
        <taxon>Bacillati</taxon>
        <taxon>Actinomycetota</taxon>
        <taxon>Actinomycetes</taxon>
        <taxon>Pseudonocardiales</taxon>
        <taxon>Pseudonocardiaceae</taxon>
        <taxon>Pseudonocardia</taxon>
    </lineage>
</organism>
<keyword evidence="4" id="KW-1185">Reference proteome</keyword>
<accession>A0A1I5HZT4</accession>
<evidence type="ECO:0000313" key="3">
    <source>
        <dbReference type="EMBL" id="SFO53793.1"/>
    </source>
</evidence>
<feature type="transmembrane region" description="Helical" evidence="2">
    <location>
        <begin position="103"/>
        <end position="122"/>
    </location>
</feature>
<dbReference type="EMBL" id="FOUY01000081">
    <property type="protein sequence ID" value="SFO53793.1"/>
    <property type="molecule type" value="Genomic_DNA"/>
</dbReference>
<dbReference type="AlphaFoldDB" id="A0A1I5HZT4"/>
<keyword evidence="2" id="KW-1133">Transmembrane helix</keyword>
<feature type="compositionally biased region" description="Basic and acidic residues" evidence="1">
    <location>
        <begin position="40"/>
        <end position="49"/>
    </location>
</feature>
<dbReference type="STRING" id="260086.SAMN05216207_10818"/>
<feature type="region of interest" description="Disordered" evidence="1">
    <location>
        <begin position="1"/>
        <end position="49"/>
    </location>
</feature>
<keyword evidence="2" id="KW-0812">Transmembrane</keyword>
<evidence type="ECO:0000256" key="2">
    <source>
        <dbReference type="SAM" id="Phobius"/>
    </source>
</evidence>
<dbReference type="Proteomes" id="UP000199614">
    <property type="component" value="Unassembled WGS sequence"/>
</dbReference>
<dbReference type="RefSeq" id="WP_093356760.1">
    <property type="nucleotide sequence ID" value="NZ_FOUY01000081.1"/>
</dbReference>
<dbReference type="OrthoDB" id="156260at2070"/>